<feature type="signal peptide" evidence="8">
    <location>
        <begin position="1"/>
        <end position="35"/>
    </location>
</feature>
<evidence type="ECO:0000256" key="7">
    <source>
        <dbReference type="PROSITE-ProRule" id="PRU01373"/>
    </source>
</evidence>
<evidence type="ECO:0000256" key="5">
    <source>
        <dbReference type="ARBA" id="ARBA00022984"/>
    </source>
</evidence>
<keyword evidence="6 7" id="KW-0961">Cell wall biogenesis/degradation</keyword>
<evidence type="ECO:0000256" key="4">
    <source>
        <dbReference type="ARBA" id="ARBA00022960"/>
    </source>
</evidence>
<dbReference type="GO" id="GO:0018104">
    <property type="term" value="P:peptidoglycan-protein cross-linking"/>
    <property type="evidence" value="ECO:0007669"/>
    <property type="project" value="TreeGrafter"/>
</dbReference>
<keyword evidence="4 7" id="KW-0133">Cell shape</keyword>
<dbReference type="InterPro" id="IPR050979">
    <property type="entry name" value="LD-transpeptidase"/>
</dbReference>
<reference evidence="10 11" key="1">
    <citation type="submission" date="2018-08" db="EMBL/GenBank/DDBJ databases">
        <title>Genomic Encyclopedia of Type Strains, Phase IV (KMG-IV): sequencing the most valuable type-strain genomes for metagenomic binning, comparative biology and taxonomic classification.</title>
        <authorList>
            <person name="Goeker M."/>
        </authorList>
    </citation>
    <scope>NUCLEOTIDE SEQUENCE [LARGE SCALE GENOMIC DNA]</scope>
    <source>
        <strain evidence="10 11">DSM 25527</strain>
    </source>
</reference>
<dbReference type="SUPFAM" id="SSF141523">
    <property type="entry name" value="L,D-transpeptidase catalytic domain-like"/>
    <property type="match status" value="1"/>
</dbReference>
<dbReference type="GO" id="GO:0071972">
    <property type="term" value="F:peptidoglycan L,D-transpeptidase activity"/>
    <property type="evidence" value="ECO:0007669"/>
    <property type="project" value="TreeGrafter"/>
</dbReference>
<evidence type="ECO:0000313" key="11">
    <source>
        <dbReference type="Proteomes" id="UP000266568"/>
    </source>
</evidence>
<dbReference type="UniPathway" id="UPA00219"/>
<sequence length="226" mass="23971">MSKRTAAHRARSWIRAALYLAALVALPLLASPASAAGATAKFPVKSVLGLDAPLQPGDYVWDADGIAPGKTTIVVDLDAALIHVYRAGNEIGRSSIIYGYDEKPTPTGVYPILQKDIDHVSNIYKGAPMPWMLRLTWTGISIHGSRKIADDIATHGCIGLPHGFAKILFDNAKLGDTVMVTNNWSGNDDAIRMAEAAQPAPQAAPVLDYSFPIDTPADDAAVLASS</sequence>
<feature type="active site" description="Proton donor/acceptor" evidence="7">
    <location>
        <position position="143"/>
    </location>
</feature>
<evidence type="ECO:0000256" key="3">
    <source>
        <dbReference type="ARBA" id="ARBA00022679"/>
    </source>
</evidence>
<evidence type="ECO:0000256" key="1">
    <source>
        <dbReference type="ARBA" id="ARBA00004752"/>
    </source>
</evidence>
<comment type="pathway">
    <text evidence="1 7">Cell wall biogenesis; peptidoglycan biosynthesis.</text>
</comment>
<dbReference type="Gene3D" id="2.40.440.10">
    <property type="entry name" value="L,D-transpeptidase catalytic domain-like"/>
    <property type="match status" value="1"/>
</dbReference>
<organism evidence="10 11">
    <name type="scientific">Hephaestia caeni</name>
    <dbReference type="NCBI Taxonomy" id="645617"/>
    <lineage>
        <taxon>Bacteria</taxon>
        <taxon>Pseudomonadati</taxon>
        <taxon>Pseudomonadota</taxon>
        <taxon>Alphaproteobacteria</taxon>
        <taxon>Sphingomonadales</taxon>
        <taxon>Sphingomonadaceae</taxon>
        <taxon>Hephaestia</taxon>
    </lineage>
</organism>
<dbReference type="Pfam" id="PF03734">
    <property type="entry name" value="YkuD"/>
    <property type="match status" value="1"/>
</dbReference>
<keyword evidence="3" id="KW-0808">Transferase</keyword>
<dbReference type="InterPro" id="IPR005490">
    <property type="entry name" value="LD_TPept_cat_dom"/>
</dbReference>
<keyword evidence="8" id="KW-0732">Signal</keyword>
<dbReference type="Proteomes" id="UP000266568">
    <property type="component" value="Unassembled WGS sequence"/>
</dbReference>
<dbReference type="GO" id="GO:0008360">
    <property type="term" value="P:regulation of cell shape"/>
    <property type="evidence" value="ECO:0007669"/>
    <property type="project" value="UniProtKB-UniRule"/>
</dbReference>
<dbReference type="OrthoDB" id="463216at2"/>
<evidence type="ECO:0000256" key="6">
    <source>
        <dbReference type="ARBA" id="ARBA00023316"/>
    </source>
</evidence>
<comment type="similarity">
    <text evidence="2">Belongs to the YkuD family.</text>
</comment>
<comment type="caution">
    <text evidence="10">The sequence shown here is derived from an EMBL/GenBank/DDBJ whole genome shotgun (WGS) entry which is preliminary data.</text>
</comment>
<accession>A0A397NTB9</accession>
<dbReference type="EMBL" id="QXDC01000005">
    <property type="protein sequence ID" value="RIA36661.1"/>
    <property type="molecule type" value="Genomic_DNA"/>
</dbReference>
<feature type="domain" description="L,D-TPase catalytic" evidence="9">
    <location>
        <begin position="71"/>
        <end position="181"/>
    </location>
</feature>
<evidence type="ECO:0000259" key="9">
    <source>
        <dbReference type="PROSITE" id="PS52029"/>
    </source>
</evidence>
<keyword evidence="5 7" id="KW-0573">Peptidoglycan synthesis</keyword>
<feature type="chain" id="PRO_5017364804" evidence="8">
    <location>
        <begin position="36"/>
        <end position="226"/>
    </location>
</feature>
<proteinExistence type="inferred from homology"/>
<feature type="active site" description="Nucleophile" evidence="7">
    <location>
        <position position="157"/>
    </location>
</feature>
<dbReference type="PANTHER" id="PTHR30582">
    <property type="entry name" value="L,D-TRANSPEPTIDASE"/>
    <property type="match status" value="1"/>
</dbReference>
<dbReference type="CDD" id="cd16913">
    <property type="entry name" value="YkuD_like"/>
    <property type="match status" value="1"/>
</dbReference>
<dbReference type="PANTHER" id="PTHR30582:SF2">
    <property type="entry name" value="L,D-TRANSPEPTIDASE YCIB-RELATED"/>
    <property type="match status" value="1"/>
</dbReference>
<dbReference type="AlphaFoldDB" id="A0A397NTB9"/>
<evidence type="ECO:0000256" key="2">
    <source>
        <dbReference type="ARBA" id="ARBA00005992"/>
    </source>
</evidence>
<dbReference type="GO" id="GO:0071555">
    <property type="term" value="P:cell wall organization"/>
    <property type="evidence" value="ECO:0007669"/>
    <property type="project" value="UniProtKB-UniRule"/>
</dbReference>
<name>A0A397NTB9_9SPHN</name>
<dbReference type="InterPro" id="IPR038063">
    <property type="entry name" value="Transpep_catalytic_dom"/>
</dbReference>
<protein>
    <submittedName>
        <fullName evidence="10">L,D-transpeptidase-like protein</fullName>
    </submittedName>
</protein>
<gene>
    <name evidence="10" type="ORF">DFR49_3945</name>
</gene>
<evidence type="ECO:0000256" key="8">
    <source>
        <dbReference type="SAM" id="SignalP"/>
    </source>
</evidence>
<evidence type="ECO:0000313" key="10">
    <source>
        <dbReference type="EMBL" id="RIA36661.1"/>
    </source>
</evidence>
<dbReference type="PROSITE" id="PS52029">
    <property type="entry name" value="LD_TPASE"/>
    <property type="match status" value="1"/>
</dbReference>
<dbReference type="GO" id="GO:0005576">
    <property type="term" value="C:extracellular region"/>
    <property type="evidence" value="ECO:0007669"/>
    <property type="project" value="TreeGrafter"/>
</dbReference>
<keyword evidence="11" id="KW-1185">Reference proteome</keyword>
<dbReference type="GO" id="GO:0016740">
    <property type="term" value="F:transferase activity"/>
    <property type="evidence" value="ECO:0007669"/>
    <property type="project" value="UniProtKB-KW"/>
</dbReference>
<dbReference type="RefSeq" id="WP_119037378.1">
    <property type="nucleotide sequence ID" value="NZ_QXDC01000005.1"/>
</dbReference>